<evidence type="ECO:0000313" key="3">
    <source>
        <dbReference type="Proteomes" id="UP000265489"/>
    </source>
</evidence>
<evidence type="ECO:0000259" key="1">
    <source>
        <dbReference type="PROSITE" id="PS50930"/>
    </source>
</evidence>
<dbReference type="GO" id="GO:0003677">
    <property type="term" value="F:DNA binding"/>
    <property type="evidence" value="ECO:0007669"/>
    <property type="project" value="InterPro"/>
</dbReference>
<dbReference type="GO" id="GO:0000156">
    <property type="term" value="F:phosphorelay response regulator activity"/>
    <property type="evidence" value="ECO:0007669"/>
    <property type="project" value="InterPro"/>
</dbReference>
<dbReference type="Pfam" id="PF04397">
    <property type="entry name" value="LytTR"/>
    <property type="match status" value="1"/>
</dbReference>
<dbReference type="Proteomes" id="UP000265489">
    <property type="component" value="Unassembled WGS sequence"/>
</dbReference>
<organism evidence="2 3">
    <name type="scientific">Holdemanella biformis</name>
    <dbReference type="NCBI Taxonomy" id="1735"/>
    <lineage>
        <taxon>Bacteria</taxon>
        <taxon>Bacillati</taxon>
        <taxon>Bacillota</taxon>
        <taxon>Erysipelotrichia</taxon>
        <taxon>Erysipelotrichales</taxon>
        <taxon>Erysipelotrichaceae</taxon>
        <taxon>Holdemanella</taxon>
    </lineage>
</organism>
<dbReference type="InterPro" id="IPR007492">
    <property type="entry name" value="LytTR_DNA-bd_dom"/>
</dbReference>
<accession>A0A395W7S6</accession>
<name>A0A395W7S6_9FIRM</name>
<evidence type="ECO:0000313" key="2">
    <source>
        <dbReference type="EMBL" id="RGU89597.1"/>
    </source>
</evidence>
<dbReference type="Gene3D" id="2.40.50.1020">
    <property type="entry name" value="LytTr DNA-binding domain"/>
    <property type="match status" value="1"/>
</dbReference>
<dbReference type="PANTHER" id="PTHR37299:SF4">
    <property type="entry name" value="TRANSCRIPTIONAL REGULATOR"/>
    <property type="match status" value="1"/>
</dbReference>
<dbReference type="AlphaFoldDB" id="A0A395W7S6"/>
<proteinExistence type="predicted"/>
<dbReference type="PROSITE" id="PS50930">
    <property type="entry name" value="HTH_LYTTR"/>
    <property type="match status" value="1"/>
</dbReference>
<gene>
    <name evidence="2" type="ORF">DWW32_10850</name>
</gene>
<feature type="domain" description="HTH LytTR-type" evidence="1">
    <location>
        <begin position="40"/>
        <end position="143"/>
    </location>
</feature>
<protein>
    <submittedName>
        <fullName evidence="2">LytTR family transcriptional regulator</fullName>
    </submittedName>
</protein>
<reference evidence="2 3" key="1">
    <citation type="submission" date="2018-08" db="EMBL/GenBank/DDBJ databases">
        <title>A genome reference for cultivated species of the human gut microbiota.</title>
        <authorList>
            <person name="Zou Y."/>
            <person name="Xue W."/>
            <person name="Luo G."/>
        </authorList>
    </citation>
    <scope>NUCLEOTIDE SEQUENCE [LARGE SCALE GENOMIC DNA]</scope>
    <source>
        <strain evidence="2 3">AF15-20</strain>
    </source>
</reference>
<dbReference type="InterPro" id="IPR046947">
    <property type="entry name" value="LytR-like"/>
</dbReference>
<dbReference type="EMBL" id="QRYQ01000026">
    <property type="protein sequence ID" value="RGU89597.1"/>
    <property type="molecule type" value="Genomic_DNA"/>
</dbReference>
<comment type="caution">
    <text evidence="2">The sequence shown here is derived from an EMBL/GenBank/DDBJ whole genome shotgun (WGS) entry which is preliminary data.</text>
</comment>
<dbReference type="RefSeq" id="WP_118325770.1">
    <property type="nucleotide sequence ID" value="NZ_CATXNH010000028.1"/>
</dbReference>
<sequence length="144" mass="17129">MKVRIEIDDSLNEDEIVIRTKEYTEELQQLISNFKSKPSIQFFKQDTEYYLNLDAILFFESDDGTVYAHTTNDMFSTTQKLYELENILPNSFLRISKSTIVNIQKIYSLSHSVSSHLITFQNSHKQVYVSRMYYKVLKERRNHL</sequence>
<dbReference type="PANTHER" id="PTHR37299">
    <property type="entry name" value="TRANSCRIPTIONAL REGULATOR-RELATED"/>
    <property type="match status" value="1"/>
</dbReference>
<dbReference type="SMART" id="SM00850">
    <property type="entry name" value="LytTR"/>
    <property type="match status" value="1"/>
</dbReference>
<dbReference type="GeneID" id="66580308"/>